<keyword evidence="2" id="KW-1185">Reference proteome</keyword>
<accession>A0AAN8Y9N7</accession>
<dbReference type="EMBL" id="JBANQN010000007">
    <property type="protein sequence ID" value="KAK6784497.1"/>
    <property type="molecule type" value="Genomic_DNA"/>
</dbReference>
<dbReference type="Proteomes" id="UP001371456">
    <property type="component" value="Unassembled WGS sequence"/>
</dbReference>
<organism evidence="1 2">
    <name type="scientific">Solanum bulbocastanum</name>
    <name type="common">Wild potato</name>
    <dbReference type="NCBI Taxonomy" id="147425"/>
    <lineage>
        <taxon>Eukaryota</taxon>
        <taxon>Viridiplantae</taxon>
        <taxon>Streptophyta</taxon>
        <taxon>Embryophyta</taxon>
        <taxon>Tracheophyta</taxon>
        <taxon>Spermatophyta</taxon>
        <taxon>Magnoliopsida</taxon>
        <taxon>eudicotyledons</taxon>
        <taxon>Gunneridae</taxon>
        <taxon>Pentapetalae</taxon>
        <taxon>asterids</taxon>
        <taxon>lamiids</taxon>
        <taxon>Solanales</taxon>
        <taxon>Solanaceae</taxon>
        <taxon>Solanoideae</taxon>
        <taxon>Solaneae</taxon>
        <taxon>Solanum</taxon>
    </lineage>
</organism>
<name>A0AAN8Y9N7_SOLBU</name>
<evidence type="ECO:0000313" key="2">
    <source>
        <dbReference type="Proteomes" id="UP001371456"/>
    </source>
</evidence>
<reference evidence="1 2" key="1">
    <citation type="submission" date="2024-02" db="EMBL/GenBank/DDBJ databases">
        <title>de novo genome assembly of Solanum bulbocastanum strain 11H21.</title>
        <authorList>
            <person name="Hosaka A.J."/>
        </authorList>
    </citation>
    <scope>NUCLEOTIDE SEQUENCE [LARGE SCALE GENOMIC DNA]</scope>
    <source>
        <tissue evidence="1">Young leaves</tissue>
    </source>
</reference>
<gene>
    <name evidence="1" type="ORF">RDI58_017952</name>
</gene>
<comment type="caution">
    <text evidence="1">The sequence shown here is derived from an EMBL/GenBank/DDBJ whole genome shotgun (WGS) entry which is preliminary data.</text>
</comment>
<protein>
    <submittedName>
        <fullName evidence="1">Uncharacterized protein</fullName>
    </submittedName>
</protein>
<dbReference type="AlphaFoldDB" id="A0AAN8Y9N7"/>
<evidence type="ECO:0000313" key="1">
    <source>
        <dbReference type="EMBL" id="KAK6784497.1"/>
    </source>
</evidence>
<sequence>MEQWPPLPSKVVPVSFEEAQLEIIVGSSQAKTNKNQLGVTQGNGIQGDAHRKLDMNVKPTKKWANFFNSNRLSAKGMSLSYVNPVMKNREKVIELEKKK</sequence>
<proteinExistence type="predicted"/>